<comment type="caution">
    <text evidence="1">The sequence shown here is derived from an EMBL/GenBank/DDBJ whole genome shotgun (WGS) entry which is preliminary data.</text>
</comment>
<proteinExistence type="predicted"/>
<gene>
    <name evidence="1" type="ORF">UR23_C0025G0002</name>
</gene>
<dbReference type="EMBL" id="LBOK01000025">
    <property type="protein sequence ID" value="KKP36195.1"/>
    <property type="molecule type" value="Genomic_DNA"/>
</dbReference>
<dbReference type="AlphaFoldDB" id="A0A0G0BBM2"/>
<evidence type="ECO:0000313" key="1">
    <source>
        <dbReference type="EMBL" id="KKP36195.1"/>
    </source>
</evidence>
<name>A0A0G0BBM2_9BACT</name>
<reference evidence="1 2" key="1">
    <citation type="journal article" date="2015" name="Nature">
        <title>rRNA introns, odd ribosomes, and small enigmatic genomes across a large radiation of phyla.</title>
        <authorList>
            <person name="Brown C.T."/>
            <person name="Hug L.A."/>
            <person name="Thomas B.C."/>
            <person name="Sharon I."/>
            <person name="Castelle C.J."/>
            <person name="Singh A."/>
            <person name="Wilkins M.J."/>
            <person name="Williams K.H."/>
            <person name="Banfield J.F."/>
        </authorList>
    </citation>
    <scope>NUCLEOTIDE SEQUENCE [LARGE SCALE GENOMIC DNA]</scope>
</reference>
<protein>
    <submittedName>
        <fullName evidence="1">Uncharacterized protein</fullName>
    </submittedName>
</protein>
<accession>A0A0G0BBM2</accession>
<evidence type="ECO:0000313" key="2">
    <source>
        <dbReference type="Proteomes" id="UP000034349"/>
    </source>
</evidence>
<dbReference type="Proteomes" id="UP000034349">
    <property type="component" value="Unassembled WGS sequence"/>
</dbReference>
<organism evidence="1 2">
    <name type="scientific">Candidatus Roizmanbacteria bacterium GW2011_GWA2_32_13</name>
    <dbReference type="NCBI Taxonomy" id="1618475"/>
    <lineage>
        <taxon>Bacteria</taxon>
        <taxon>Candidatus Roizmaniibacteriota</taxon>
    </lineage>
</organism>
<sequence length="120" mass="14436">MINLNIFKIEYHWHEGDYEETLLGKNVEREEFEKDIINAKEFAESLIGKEIEEGEYLGKGYRIDCLPEYYEQIIWFLTEKLGYIICYIDEDIDYTVDDFSDKKISITKSERKIERNDLKC</sequence>